<evidence type="ECO:0000313" key="3">
    <source>
        <dbReference type="Proteomes" id="UP000003438"/>
    </source>
</evidence>
<dbReference type="Proteomes" id="UP000003438">
    <property type="component" value="Unassembled WGS sequence"/>
</dbReference>
<proteinExistence type="predicted"/>
<dbReference type="EMBL" id="ACBY02000013">
    <property type="protein sequence ID" value="EFB77221.1"/>
    <property type="molecule type" value="Genomic_DNA"/>
</dbReference>
<organism evidence="2 3">
    <name type="scientific">Subdoligranulum variabile DSM 15176</name>
    <dbReference type="NCBI Taxonomy" id="411471"/>
    <lineage>
        <taxon>Bacteria</taxon>
        <taxon>Bacillati</taxon>
        <taxon>Bacillota</taxon>
        <taxon>Clostridia</taxon>
        <taxon>Eubacteriales</taxon>
        <taxon>Oscillospiraceae</taxon>
        <taxon>Subdoligranulum</taxon>
    </lineage>
</organism>
<sequence>MLKSNHKQKEVESMGESQNYGKMPPFTGRNVPVTEIARAMHKDAQYVRVGLQQGIFKFGYAVKLEGSNEYNYYCPDRKVWEEIGYFNPESHVG</sequence>
<dbReference type="HOGENOM" id="CLU_186196_0_0_9"/>
<keyword evidence="3" id="KW-1185">Reference proteome</keyword>
<reference evidence="2" key="1">
    <citation type="submission" date="2009-12" db="EMBL/GenBank/DDBJ databases">
        <authorList>
            <person name="Weinstock G."/>
            <person name="Sodergren E."/>
            <person name="Clifton S."/>
            <person name="Fulton L."/>
            <person name="Fulton B."/>
            <person name="Courtney L."/>
            <person name="Fronick C."/>
            <person name="Harrison M."/>
            <person name="Strong C."/>
            <person name="Farmer C."/>
            <person name="Delahaunty K."/>
            <person name="Markovic C."/>
            <person name="Hall O."/>
            <person name="Minx P."/>
            <person name="Tomlinson C."/>
            <person name="Mitreva M."/>
            <person name="Nelson J."/>
            <person name="Hou S."/>
            <person name="Wollam A."/>
            <person name="Pepin K.H."/>
            <person name="Johnson M."/>
            <person name="Bhonagiri V."/>
            <person name="Nash W.E."/>
            <person name="Warren W."/>
            <person name="Chinwalla A."/>
            <person name="Mardis E.R."/>
            <person name="Wilson R.K."/>
        </authorList>
    </citation>
    <scope>NUCLEOTIDE SEQUENCE [LARGE SCALE GENOMIC DNA]</scope>
    <source>
        <strain evidence="2">DSM 15176</strain>
    </source>
</reference>
<dbReference type="AlphaFoldDB" id="D1PJ61"/>
<feature type="region of interest" description="Disordered" evidence="1">
    <location>
        <begin position="1"/>
        <end position="26"/>
    </location>
</feature>
<evidence type="ECO:0000256" key="1">
    <source>
        <dbReference type="SAM" id="MobiDB-lite"/>
    </source>
</evidence>
<comment type="caution">
    <text evidence="2">The sequence shown here is derived from an EMBL/GenBank/DDBJ whole genome shotgun (WGS) entry which is preliminary data.</text>
</comment>
<accession>D1PJ61</accession>
<evidence type="ECO:0000313" key="2">
    <source>
        <dbReference type="EMBL" id="EFB77221.1"/>
    </source>
</evidence>
<dbReference type="eggNOG" id="ENOG5032VJQ">
    <property type="taxonomic scope" value="Bacteria"/>
</dbReference>
<gene>
    <name evidence="2" type="ORF">SUBVAR_04381</name>
</gene>
<name>D1PJ61_9FIRM</name>
<protein>
    <submittedName>
        <fullName evidence="2">Uncharacterized protein</fullName>
    </submittedName>
</protein>
<dbReference type="STRING" id="411471.SUBVAR_04381"/>